<dbReference type="STRING" id="765911.Thivi_2228"/>
<dbReference type="InterPro" id="IPR036610">
    <property type="entry name" value="PEBP-like_sf"/>
</dbReference>
<dbReference type="HOGENOM" id="CLU_083918_3_2_6"/>
<dbReference type="CDD" id="cd00865">
    <property type="entry name" value="PEBP_bact_arch"/>
    <property type="match status" value="1"/>
</dbReference>
<protein>
    <submittedName>
        <fullName evidence="1">Phospholipid-binding protein, PBP family</fullName>
    </submittedName>
</protein>
<dbReference type="PANTHER" id="PTHR30289">
    <property type="entry name" value="UNCHARACTERIZED PROTEIN YBCL-RELATED"/>
    <property type="match status" value="1"/>
</dbReference>
<dbReference type="Pfam" id="PF01161">
    <property type="entry name" value="PBP"/>
    <property type="match status" value="1"/>
</dbReference>
<dbReference type="SUPFAM" id="SSF49777">
    <property type="entry name" value="PEBP-like"/>
    <property type="match status" value="1"/>
</dbReference>
<dbReference type="Gene3D" id="3.90.280.10">
    <property type="entry name" value="PEBP-like"/>
    <property type="match status" value="1"/>
</dbReference>
<dbReference type="eggNOG" id="COG1881">
    <property type="taxonomic scope" value="Bacteria"/>
</dbReference>
<reference evidence="1 2" key="1">
    <citation type="submission" date="2012-06" db="EMBL/GenBank/DDBJ databases">
        <title>Complete sequence of Thiocystis violascens DSM 198.</title>
        <authorList>
            <consortium name="US DOE Joint Genome Institute"/>
            <person name="Lucas S."/>
            <person name="Han J."/>
            <person name="Lapidus A."/>
            <person name="Cheng J.-F."/>
            <person name="Goodwin L."/>
            <person name="Pitluck S."/>
            <person name="Peters L."/>
            <person name="Ovchinnikova G."/>
            <person name="Teshima H."/>
            <person name="Detter J.C."/>
            <person name="Han C."/>
            <person name="Tapia R."/>
            <person name="Land M."/>
            <person name="Hauser L."/>
            <person name="Kyrpides N."/>
            <person name="Ivanova N."/>
            <person name="Pagani I."/>
            <person name="Vogl K."/>
            <person name="Liu Z."/>
            <person name="Frigaard N.-U."/>
            <person name="Bryant D."/>
            <person name="Woyke T."/>
        </authorList>
    </citation>
    <scope>NUCLEOTIDE SEQUENCE [LARGE SCALE GENOMIC DNA]</scope>
    <source>
        <strain evidence="2">ATCC 17096 / DSM 198 / 6111</strain>
    </source>
</reference>
<dbReference type="NCBIfam" id="TIGR00481">
    <property type="entry name" value="YbhB/YbcL family Raf kinase inhibitor-like protein"/>
    <property type="match status" value="1"/>
</dbReference>
<evidence type="ECO:0000313" key="1">
    <source>
        <dbReference type="EMBL" id="AFL74177.1"/>
    </source>
</evidence>
<dbReference type="InterPro" id="IPR008914">
    <property type="entry name" value="PEBP"/>
</dbReference>
<dbReference type="PANTHER" id="PTHR30289:SF1">
    <property type="entry name" value="PEBP (PHOSPHATIDYLETHANOLAMINE-BINDING PROTEIN) FAMILY PROTEIN"/>
    <property type="match status" value="1"/>
</dbReference>
<dbReference type="AlphaFoldDB" id="I3YB09"/>
<dbReference type="EMBL" id="CP003154">
    <property type="protein sequence ID" value="AFL74177.1"/>
    <property type="molecule type" value="Genomic_DNA"/>
</dbReference>
<dbReference type="Proteomes" id="UP000006062">
    <property type="component" value="Chromosome"/>
</dbReference>
<dbReference type="OrthoDB" id="9797506at2"/>
<name>I3YB09_THIV6</name>
<keyword evidence="2" id="KW-1185">Reference proteome</keyword>
<proteinExistence type="predicted"/>
<dbReference type="RefSeq" id="WP_014778624.1">
    <property type="nucleotide sequence ID" value="NC_018012.1"/>
</dbReference>
<evidence type="ECO:0000313" key="2">
    <source>
        <dbReference type="Proteomes" id="UP000006062"/>
    </source>
</evidence>
<sequence>MALVLNSDAFVDGDPIPRRFTCEGEDVSPPLTWDNLPVGTESLVLIVDDPDAPDPAAPRMVWDHWVLYNLPATSPGLPEGVASAALPAGTGEGINSWGRTGYGGPCPPIGRHRYFHRLYALDARLPSELGNPGKDDLLLAMDEHILAHAELVGTYEKQA</sequence>
<dbReference type="InterPro" id="IPR005247">
    <property type="entry name" value="YbhB_YbcL/LppC-like"/>
</dbReference>
<accession>I3YB09</accession>
<gene>
    <name evidence="1" type="ordered locus">Thivi_2228</name>
</gene>
<dbReference type="KEGG" id="tvi:Thivi_2228"/>
<organism evidence="1 2">
    <name type="scientific">Thiocystis violascens (strain ATCC 17096 / DSM 198 / 6111)</name>
    <name type="common">Chromatium violascens</name>
    <dbReference type="NCBI Taxonomy" id="765911"/>
    <lineage>
        <taxon>Bacteria</taxon>
        <taxon>Pseudomonadati</taxon>
        <taxon>Pseudomonadota</taxon>
        <taxon>Gammaproteobacteria</taxon>
        <taxon>Chromatiales</taxon>
        <taxon>Chromatiaceae</taxon>
        <taxon>Thiocystis</taxon>
    </lineage>
</organism>